<comment type="subcellular location">
    <subcellularLocation>
        <location evidence="2">Membrane</location>
        <topology evidence="2">Multi-pass membrane protein</topology>
    </subcellularLocation>
</comment>
<evidence type="ECO:0000259" key="15">
    <source>
        <dbReference type="PROSITE" id="PS51019"/>
    </source>
</evidence>
<evidence type="ECO:0000256" key="2">
    <source>
        <dbReference type="ARBA" id="ARBA00004141"/>
    </source>
</evidence>
<dbReference type="GO" id="GO:0099072">
    <property type="term" value="P:regulation of postsynaptic membrane neurotransmitter receptor levels"/>
    <property type="evidence" value="ECO:0007669"/>
    <property type="project" value="TreeGrafter"/>
</dbReference>
<name>A0AAD9NCS4_RIDPI</name>
<dbReference type="CDD" id="cd09628">
    <property type="entry name" value="DOMON_SDR_2_like"/>
    <property type="match status" value="1"/>
</dbReference>
<keyword evidence="6" id="KW-0249">Electron transport</keyword>
<dbReference type="InterPro" id="IPR002861">
    <property type="entry name" value="Reeler_dom"/>
</dbReference>
<dbReference type="GO" id="GO:0016020">
    <property type="term" value="C:membrane"/>
    <property type="evidence" value="ECO:0007669"/>
    <property type="project" value="UniProtKB-SubCell"/>
</dbReference>
<protein>
    <recommendedName>
        <fullName evidence="18">Ferric-chelate reductase 1</fullName>
    </recommendedName>
</protein>
<evidence type="ECO:0000256" key="5">
    <source>
        <dbReference type="ARBA" id="ARBA00022692"/>
    </source>
</evidence>
<dbReference type="InterPro" id="IPR005018">
    <property type="entry name" value="DOMON_domain"/>
</dbReference>
<evidence type="ECO:0000256" key="11">
    <source>
        <dbReference type="SAM" id="Phobius"/>
    </source>
</evidence>
<dbReference type="InterPro" id="IPR006593">
    <property type="entry name" value="Cyt_b561/ferric_Rdtase_TM"/>
</dbReference>
<evidence type="ECO:0000256" key="12">
    <source>
        <dbReference type="SAM" id="SignalP"/>
    </source>
</evidence>
<organism evidence="16 17">
    <name type="scientific">Ridgeia piscesae</name>
    <name type="common">Tubeworm</name>
    <dbReference type="NCBI Taxonomy" id="27915"/>
    <lineage>
        <taxon>Eukaryota</taxon>
        <taxon>Metazoa</taxon>
        <taxon>Spiralia</taxon>
        <taxon>Lophotrochozoa</taxon>
        <taxon>Annelida</taxon>
        <taxon>Polychaeta</taxon>
        <taxon>Sedentaria</taxon>
        <taxon>Canalipalpata</taxon>
        <taxon>Sabellida</taxon>
        <taxon>Siboglinidae</taxon>
        <taxon>Ridgeia</taxon>
    </lineage>
</organism>
<evidence type="ECO:0008006" key="18">
    <source>
        <dbReference type="Google" id="ProtNLM"/>
    </source>
</evidence>
<dbReference type="PROSITE" id="PS50836">
    <property type="entry name" value="DOMON"/>
    <property type="match status" value="1"/>
</dbReference>
<evidence type="ECO:0000259" key="14">
    <source>
        <dbReference type="PROSITE" id="PS50939"/>
    </source>
</evidence>
<dbReference type="PROSITE" id="PS51019">
    <property type="entry name" value="REELIN"/>
    <property type="match status" value="1"/>
</dbReference>
<evidence type="ECO:0000256" key="1">
    <source>
        <dbReference type="ARBA" id="ARBA00001970"/>
    </source>
</evidence>
<comment type="cofactor">
    <cofactor evidence="1">
        <name>heme b</name>
        <dbReference type="ChEBI" id="CHEBI:60344"/>
    </cofactor>
</comment>
<dbReference type="InterPro" id="IPR042789">
    <property type="entry name" value="FRRS1L"/>
</dbReference>
<comment type="caution">
    <text evidence="16">The sequence shown here is derived from an EMBL/GenBank/DDBJ whole genome shotgun (WGS) entry which is preliminary data.</text>
</comment>
<keyword evidence="5 11" id="KW-0812">Transmembrane</keyword>
<keyword evidence="4" id="KW-0813">Transport</keyword>
<keyword evidence="9 11" id="KW-0472">Membrane</keyword>
<dbReference type="Pfam" id="PF03188">
    <property type="entry name" value="Cytochrom_B561"/>
    <property type="match status" value="1"/>
</dbReference>
<feature type="domain" description="Cytochrome b561" evidence="14">
    <location>
        <begin position="346"/>
        <end position="549"/>
    </location>
</feature>
<feature type="signal peptide" evidence="12">
    <location>
        <begin position="1"/>
        <end position="19"/>
    </location>
</feature>
<reference evidence="16" key="1">
    <citation type="journal article" date="2023" name="Mol. Biol. Evol.">
        <title>Third-Generation Sequencing Reveals the Adaptive Role of the Epigenome in Three Deep-Sea Polychaetes.</title>
        <authorList>
            <person name="Perez M."/>
            <person name="Aroh O."/>
            <person name="Sun Y."/>
            <person name="Lan Y."/>
            <person name="Juniper S.K."/>
            <person name="Young C.R."/>
            <person name="Angers B."/>
            <person name="Qian P.Y."/>
        </authorList>
    </citation>
    <scope>NUCLEOTIDE SEQUENCE</scope>
    <source>
        <strain evidence="16">R07B-5</strain>
    </source>
</reference>
<evidence type="ECO:0000256" key="10">
    <source>
        <dbReference type="ARBA" id="ARBA00023180"/>
    </source>
</evidence>
<feature type="transmembrane region" description="Helical" evidence="11">
    <location>
        <begin position="425"/>
        <end position="446"/>
    </location>
</feature>
<feature type="transmembrane region" description="Helical" evidence="11">
    <location>
        <begin position="580"/>
        <end position="602"/>
    </location>
</feature>
<dbReference type="GO" id="GO:1900449">
    <property type="term" value="P:regulation of glutamate receptor signaling pathway"/>
    <property type="evidence" value="ECO:0007669"/>
    <property type="project" value="InterPro"/>
</dbReference>
<dbReference type="SMART" id="SM00665">
    <property type="entry name" value="B561"/>
    <property type="match status" value="1"/>
</dbReference>
<evidence type="ECO:0000256" key="4">
    <source>
        <dbReference type="ARBA" id="ARBA00022448"/>
    </source>
</evidence>
<dbReference type="CDD" id="cd08544">
    <property type="entry name" value="Reeler"/>
    <property type="match status" value="1"/>
</dbReference>
<evidence type="ECO:0000256" key="7">
    <source>
        <dbReference type="ARBA" id="ARBA00022989"/>
    </source>
</evidence>
<feature type="transmembrane region" description="Helical" evidence="11">
    <location>
        <begin position="524"/>
        <end position="543"/>
    </location>
</feature>
<evidence type="ECO:0000256" key="6">
    <source>
        <dbReference type="ARBA" id="ARBA00022982"/>
    </source>
</evidence>
<evidence type="ECO:0000313" key="16">
    <source>
        <dbReference type="EMBL" id="KAK2165547.1"/>
    </source>
</evidence>
<feature type="transmembrane region" description="Helical" evidence="11">
    <location>
        <begin position="452"/>
        <end position="474"/>
    </location>
</feature>
<dbReference type="CDD" id="cd08760">
    <property type="entry name" value="Cyt_b561_FRRS1_like"/>
    <property type="match status" value="1"/>
</dbReference>
<sequence>MSTSVALTLRLLLLTAVSAHPDGGPAKSCANLFPEHSSAQPQTTPSPYVITLNESSYSPSQVISVTLTSTTGRHPFVGYQLRASRLRCDQEEAVGAFLPSTDPYAPYRLQHWYPSHGQNNCVTHFDTEIKLQERILWRAPSTSVGDVVFRGSVVKSYDEFWMNIQSPVLTADVPAAETTFLSEISETMDAIKLDEDCEKTKGCFLYPAGCKSSAECSYVVTYSHLPSSSALRFEMMGKAEGYLSVAFSRDNKMGDDETITCVAKDNTTAIQRGYNEGLVNERHRITNISDVHVKRQDGIISCSFVRPLSMSLQHLDPASRTQHTRTFDLSDNYYIFLAWGDVFQGTDTPMKHVELPLVSLQAINFTQFRMIGVSSVPLMIQIHGMFAILAWMTLAGFSMVVARHFRSDLRKPFLGIPLWFQLHRYVMFVVAGLTTAAIVTIFVSVGRWSESATLHAVFGLVVAALSLIQIVGFYMRPAATSQRVIYNWVHRCTGVLSYVLAAVTVVLGVNSSMFMPALRQRLTLVVAVWIAVLACWEFFLELVRWYGWCVPPKDTNGTEAGDMKVEDPKSKKDSFPRKNFLLILYCVSNVILLLLTLAFLYAA</sequence>
<keyword evidence="12" id="KW-0732">Signal</keyword>
<dbReference type="InterPro" id="IPR042307">
    <property type="entry name" value="Reeler_sf"/>
</dbReference>
<keyword evidence="8" id="KW-0408">Iron</keyword>
<keyword evidence="10" id="KW-0325">Glycoprotein</keyword>
<dbReference type="Gene3D" id="2.60.40.4060">
    <property type="entry name" value="Reeler domain"/>
    <property type="match status" value="1"/>
</dbReference>
<feature type="transmembrane region" description="Helical" evidence="11">
    <location>
        <begin position="495"/>
        <end position="518"/>
    </location>
</feature>
<gene>
    <name evidence="16" type="ORF">NP493_1360g00019</name>
</gene>
<feature type="chain" id="PRO_5042115443" description="Ferric-chelate reductase 1" evidence="12">
    <location>
        <begin position="20"/>
        <end position="603"/>
    </location>
</feature>
<dbReference type="Pfam" id="PF02014">
    <property type="entry name" value="Reeler"/>
    <property type="match status" value="1"/>
</dbReference>
<dbReference type="PANTHER" id="PTHR46902:SF1">
    <property type="entry name" value="DOMON DOMAIN-CONTAINING PROTEIN FRRS1L"/>
    <property type="match status" value="1"/>
</dbReference>
<evidence type="ECO:0000256" key="8">
    <source>
        <dbReference type="ARBA" id="ARBA00023004"/>
    </source>
</evidence>
<feature type="domain" description="Reelin" evidence="15">
    <location>
        <begin position="14"/>
        <end position="187"/>
    </location>
</feature>
<feature type="transmembrane region" description="Helical" evidence="11">
    <location>
        <begin position="384"/>
        <end position="405"/>
    </location>
</feature>
<evidence type="ECO:0000256" key="9">
    <source>
        <dbReference type="ARBA" id="ARBA00023136"/>
    </source>
</evidence>
<dbReference type="PROSITE" id="PS50939">
    <property type="entry name" value="CYTOCHROME_B561"/>
    <property type="match status" value="1"/>
</dbReference>
<accession>A0AAD9NCS4</accession>
<proteinExistence type="inferred from homology"/>
<feature type="domain" description="DOMON" evidence="13">
    <location>
        <begin position="216"/>
        <end position="340"/>
    </location>
</feature>
<evidence type="ECO:0000313" key="17">
    <source>
        <dbReference type="Proteomes" id="UP001209878"/>
    </source>
</evidence>
<dbReference type="PANTHER" id="PTHR46902">
    <property type="entry name" value="DOMON DOMAIN-CONTAINING PROTEIN FRRS1L"/>
    <property type="match status" value="1"/>
</dbReference>
<dbReference type="Proteomes" id="UP001209878">
    <property type="component" value="Unassembled WGS sequence"/>
</dbReference>
<dbReference type="EMBL" id="JAODUO010001360">
    <property type="protein sequence ID" value="KAK2165547.1"/>
    <property type="molecule type" value="Genomic_DNA"/>
</dbReference>
<keyword evidence="7 11" id="KW-1133">Transmembrane helix</keyword>
<evidence type="ECO:0000259" key="13">
    <source>
        <dbReference type="PROSITE" id="PS50836"/>
    </source>
</evidence>
<dbReference type="Gene3D" id="1.20.120.1770">
    <property type="match status" value="1"/>
</dbReference>
<dbReference type="AlphaFoldDB" id="A0AAD9NCS4"/>
<comment type="similarity">
    <text evidence="3">Belongs to the FRRS1 family.</text>
</comment>
<evidence type="ECO:0000256" key="3">
    <source>
        <dbReference type="ARBA" id="ARBA00009195"/>
    </source>
</evidence>
<keyword evidence="17" id="KW-1185">Reference proteome</keyword>
<dbReference type="Pfam" id="PF03351">
    <property type="entry name" value="DOMON"/>
    <property type="match status" value="1"/>
</dbReference>